<evidence type="ECO:0000313" key="2">
    <source>
        <dbReference type="Proteomes" id="UP000502928"/>
    </source>
</evidence>
<protein>
    <recommendedName>
        <fullName evidence="3">Tyr recombinase domain-containing protein</fullName>
    </recommendedName>
</protein>
<dbReference type="AlphaFoldDB" id="A0A6G7IZH1"/>
<dbReference type="RefSeq" id="WP_166247262.1">
    <property type="nucleotide sequence ID" value="NZ_CP049616.1"/>
</dbReference>
<keyword evidence="2" id="KW-1185">Reference proteome</keyword>
<organism evidence="1 2">
    <name type="scientific">Flagellimonas oceani</name>
    <dbReference type="NCBI Taxonomy" id="2698672"/>
    <lineage>
        <taxon>Bacteria</taxon>
        <taxon>Pseudomonadati</taxon>
        <taxon>Bacteroidota</taxon>
        <taxon>Flavobacteriia</taxon>
        <taxon>Flavobacteriales</taxon>
        <taxon>Flavobacteriaceae</taxon>
        <taxon>Flagellimonas</taxon>
    </lineage>
</organism>
<dbReference type="KEGG" id="mut:GVT53_02470"/>
<name>A0A6G7IZH1_9FLAO</name>
<evidence type="ECO:0000313" key="1">
    <source>
        <dbReference type="EMBL" id="QII43592.1"/>
    </source>
</evidence>
<accession>A0A6G7IZH1</accession>
<evidence type="ECO:0008006" key="3">
    <source>
        <dbReference type="Google" id="ProtNLM"/>
    </source>
</evidence>
<proteinExistence type="predicted"/>
<dbReference type="EMBL" id="CP049616">
    <property type="protein sequence ID" value="QII43592.1"/>
    <property type="molecule type" value="Genomic_DNA"/>
</dbReference>
<gene>
    <name evidence="1" type="ORF">GVT53_02470</name>
</gene>
<sequence length="82" mass="9050">MKIFNKYAAKIAALAGIEKKLQPIPFGIRGQISAWTWGIDIRKISSGLGHSTVQVTEKHYGKSVSEKILDEIKAKITKVQSP</sequence>
<reference evidence="1 2" key="1">
    <citation type="submission" date="2020-02" db="EMBL/GenBank/DDBJ databases">
        <title>Complete genome of Muricauda sp. 501str8.</title>
        <authorList>
            <person name="Dong B."/>
            <person name="Zhu S."/>
            <person name="Yang J."/>
            <person name="Chen J."/>
        </authorList>
    </citation>
    <scope>NUCLEOTIDE SEQUENCE [LARGE SCALE GENOMIC DNA]</scope>
    <source>
        <strain evidence="1 2">501str8</strain>
    </source>
</reference>
<dbReference type="Proteomes" id="UP000502928">
    <property type="component" value="Chromosome"/>
</dbReference>